<organism evidence="4 5">
    <name type="scientific">Fluviicoccus keumensis</name>
    <dbReference type="NCBI Taxonomy" id="1435465"/>
    <lineage>
        <taxon>Bacteria</taxon>
        <taxon>Pseudomonadati</taxon>
        <taxon>Pseudomonadota</taxon>
        <taxon>Gammaproteobacteria</taxon>
        <taxon>Moraxellales</taxon>
        <taxon>Moraxellaceae</taxon>
        <taxon>Fluviicoccus</taxon>
    </lineage>
</organism>
<feature type="modified residue" description="4-aspartylphosphate" evidence="2">
    <location>
        <position position="52"/>
    </location>
</feature>
<gene>
    <name evidence="4" type="ORF">EV700_3340</name>
</gene>
<keyword evidence="1 2" id="KW-0597">Phosphoprotein</keyword>
<dbReference type="GO" id="GO:0000160">
    <property type="term" value="P:phosphorelay signal transduction system"/>
    <property type="evidence" value="ECO:0007669"/>
    <property type="project" value="InterPro"/>
</dbReference>
<dbReference type="InterPro" id="IPR001789">
    <property type="entry name" value="Sig_transdc_resp-reg_receiver"/>
</dbReference>
<evidence type="ECO:0000313" key="4">
    <source>
        <dbReference type="EMBL" id="RZU35387.1"/>
    </source>
</evidence>
<accession>A0A4Q7YDL6</accession>
<protein>
    <submittedName>
        <fullName evidence="4">Twitching motility two-component system response regulator PilH</fullName>
    </submittedName>
</protein>
<comment type="caution">
    <text evidence="4">The sequence shown here is derived from an EMBL/GenBank/DDBJ whole genome shotgun (WGS) entry which is preliminary data.</text>
</comment>
<dbReference type="Proteomes" id="UP000292423">
    <property type="component" value="Unassembled WGS sequence"/>
</dbReference>
<evidence type="ECO:0000256" key="2">
    <source>
        <dbReference type="PROSITE-ProRule" id="PRU00169"/>
    </source>
</evidence>
<sequence>MACVLIIDDSPTEQVGLSQMLHKHGHSCTFASTGAAGINAAKASKPDVILMDVVMPDTNGYQATRKISTDPETKDIPIIIVSTKNQPTDRVWGLRQGAKEYLTKPVEESALIAAIASVLK</sequence>
<dbReference type="PROSITE" id="PS50110">
    <property type="entry name" value="RESPONSE_REGULATORY"/>
    <property type="match status" value="1"/>
</dbReference>
<proteinExistence type="predicted"/>
<evidence type="ECO:0000313" key="5">
    <source>
        <dbReference type="Proteomes" id="UP000292423"/>
    </source>
</evidence>
<dbReference type="InterPro" id="IPR050595">
    <property type="entry name" value="Bact_response_regulator"/>
</dbReference>
<dbReference type="Pfam" id="PF00072">
    <property type="entry name" value="Response_reg"/>
    <property type="match status" value="1"/>
</dbReference>
<dbReference type="Gene3D" id="3.40.50.2300">
    <property type="match status" value="1"/>
</dbReference>
<feature type="domain" description="Response regulatory" evidence="3">
    <location>
        <begin position="3"/>
        <end position="119"/>
    </location>
</feature>
<dbReference type="PANTHER" id="PTHR44591:SF20">
    <property type="entry name" value="PROTEIN PILH"/>
    <property type="match status" value="1"/>
</dbReference>
<dbReference type="AlphaFoldDB" id="A0A4Q7YDL6"/>
<evidence type="ECO:0000256" key="1">
    <source>
        <dbReference type="ARBA" id="ARBA00022553"/>
    </source>
</evidence>
<name>A0A4Q7YDL6_9GAMM</name>
<dbReference type="SUPFAM" id="SSF52172">
    <property type="entry name" value="CheY-like"/>
    <property type="match status" value="1"/>
</dbReference>
<evidence type="ECO:0000259" key="3">
    <source>
        <dbReference type="PROSITE" id="PS50110"/>
    </source>
</evidence>
<dbReference type="InterPro" id="IPR011006">
    <property type="entry name" value="CheY-like_superfamily"/>
</dbReference>
<dbReference type="OrthoDB" id="9800897at2"/>
<keyword evidence="5" id="KW-1185">Reference proteome</keyword>
<dbReference type="SMART" id="SM00448">
    <property type="entry name" value="REC"/>
    <property type="match status" value="1"/>
</dbReference>
<dbReference type="RefSeq" id="WP_130415925.1">
    <property type="nucleotide sequence ID" value="NZ_SHKX01000018.1"/>
</dbReference>
<dbReference type="PANTHER" id="PTHR44591">
    <property type="entry name" value="STRESS RESPONSE REGULATOR PROTEIN 1"/>
    <property type="match status" value="1"/>
</dbReference>
<dbReference type="EMBL" id="SHKX01000018">
    <property type="protein sequence ID" value="RZU35387.1"/>
    <property type="molecule type" value="Genomic_DNA"/>
</dbReference>
<reference evidence="4 5" key="1">
    <citation type="submission" date="2019-02" db="EMBL/GenBank/DDBJ databases">
        <title>Genomic Encyclopedia of Type Strains, Phase IV (KMG-IV): sequencing the most valuable type-strain genomes for metagenomic binning, comparative biology and taxonomic classification.</title>
        <authorList>
            <person name="Goeker M."/>
        </authorList>
    </citation>
    <scope>NUCLEOTIDE SEQUENCE [LARGE SCALE GENOMIC DNA]</scope>
    <source>
        <strain evidence="4 5">DSM 105135</strain>
    </source>
</reference>